<keyword evidence="1" id="KW-0472">Membrane</keyword>
<gene>
    <name evidence="2" type="ORF">FLK61_31525</name>
</gene>
<feature type="transmembrane region" description="Helical" evidence="1">
    <location>
        <begin position="81"/>
        <end position="99"/>
    </location>
</feature>
<dbReference type="RefSeq" id="WP_176009279.1">
    <property type="nucleotide sequence ID" value="NZ_CP041372.2"/>
</dbReference>
<sequence>MEQFHKRFASWILFAIALIIFASFIAFVLPNEAMESSAVTGSDRSPDGSYLYSSQDLYEMAAKYGEEGRAYYIRARFTFDLVWPVAYWFFLTTALALSFKRVAMPSRLVLLPTFAALFDLAENMAASLVMYRYPATTPFIDSLAPLFTFLKWNAIYASFALIPVGIIWTVVSRRKKA</sequence>
<dbReference type="AlphaFoldDB" id="A0A859FD10"/>
<keyword evidence="3" id="KW-1185">Reference proteome</keyword>
<evidence type="ECO:0000256" key="1">
    <source>
        <dbReference type="SAM" id="Phobius"/>
    </source>
</evidence>
<evidence type="ECO:0000313" key="2">
    <source>
        <dbReference type="EMBL" id="QKS71243.1"/>
    </source>
</evidence>
<evidence type="ECO:0000313" key="3">
    <source>
        <dbReference type="Proteomes" id="UP000318138"/>
    </source>
</evidence>
<dbReference type="EMBL" id="CP041372">
    <property type="protein sequence ID" value="QKS71243.1"/>
    <property type="molecule type" value="Genomic_DNA"/>
</dbReference>
<organism evidence="2 3">
    <name type="scientific">Paenalkalicoccus suaedae</name>
    <dbReference type="NCBI Taxonomy" id="2592382"/>
    <lineage>
        <taxon>Bacteria</taxon>
        <taxon>Bacillati</taxon>
        <taxon>Bacillota</taxon>
        <taxon>Bacilli</taxon>
        <taxon>Bacillales</taxon>
        <taxon>Bacillaceae</taxon>
        <taxon>Paenalkalicoccus</taxon>
    </lineage>
</organism>
<feature type="transmembrane region" description="Helical" evidence="1">
    <location>
        <begin position="153"/>
        <end position="171"/>
    </location>
</feature>
<dbReference type="KEGG" id="psua:FLK61_31525"/>
<dbReference type="Proteomes" id="UP000318138">
    <property type="component" value="Chromosome"/>
</dbReference>
<reference evidence="3" key="1">
    <citation type="submission" date="2019-07" db="EMBL/GenBank/DDBJ databases">
        <title>Bacillus alkalisoli sp. nov. isolated from saline soil.</title>
        <authorList>
            <person name="Sun J.-Q."/>
            <person name="Xu L."/>
        </authorList>
    </citation>
    <scope>NUCLEOTIDE SEQUENCE [LARGE SCALE GENOMIC DNA]</scope>
    <source>
        <strain evidence="3">M4U3P1</strain>
    </source>
</reference>
<accession>A0A859FD10</accession>
<protein>
    <submittedName>
        <fullName evidence="2">Uncharacterized protein</fullName>
    </submittedName>
</protein>
<proteinExistence type="predicted"/>
<feature type="transmembrane region" description="Helical" evidence="1">
    <location>
        <begin position="12"/>
        <end position="29"/>
    </location>
</feature>
<keyword evidence="1" id="KW-1133">Transmembrane helix</keyword>
<name>A0A859FD10_9BACI</name>
<feature type="transmembrane region" description="Helical" evidence="1">
    <location>
        <begin position="108"/>
        <end position="133"/>
    </location>
</feature>
<keyword evidence="1" id="KW-0812">Transmembrane</keyword>